<proteinExistence type="predicted"/>
<accession>A0AAV9XVU7</accession>
<evidence type="ECO:0000313" key="2">
    <source>
        <dbReference type="EMBL" id="KAK6588012.1"/>
    </source>
</evidence>
<dbReference type="EMBL" id="JAWDEY010000035">
    <property type="protein sequence ID" value="KAK6588012.1"/>
    <property type="molecule type" value="Genomic_DNA"/>
</dbReference>
<evidence type="ECO:0000256" key="1">
    <source>
        <dbReference type="SAM" id="Phobius"/>
    </source>
</evidence>
<reference evidence="2 3" key="1">
    <citation type="submission" date="2023-10" db="EMBL/GenBank/DDBJ databases">
        <title>Comparative genomics analysis reveals potential genetic determinants of host preference in Cryptosporidium xiaoi.</title>
        <authorList>
            <person name="Xiao L."/>
            <person name="Li J."/>
        </authorList>
    </citation>
    <scope>NUCLEOTIDE SEQUENCE [LARGE SCALE GENOMIC DNA]</scope>
    <source>
        <strain evidence="2 3">52996</strain>
    </source>
</reference>
<protein>
    <submittedName>
        <fullName evidence="2">Uncharacterized protein</fullName>
    </submittedName>
</protein>
<organism evidence="2 3">
    <name type="scientific">Cryptosporidium xiaoi</name>
    <dbReference type="NCBI Taxonomy" id="659607"/>
    <lineage>
        <taxon>Eukaryota</taxon>
        <taxon>Sar</taxon>
        <taxon>Alveolata</taxon>
        <taxon>Apicomplexa</taxon>
        <taxon>Conoidasida</taxon>
        <taxon>Coccidia</taxon>
        <taxon>Eucoccidiorida</taxon>
        <taxon>Eimeriorina</taxon>
        <taxon>Cryptosporidiidae</taxon>
        <taxon>Cryptosporidium</taxon>
    </lineage>
</organism>
<gene>
    <name evidence="2" type="ORF">RS030_7932</name>
</gene>
<feature type="transmembrane region" description="Helical" evidence="1">
    <location>
        <begin position="20"/>
        <end position="38"/>
    </location>
</feature>
<keyword evidence="1" id="KW-0812">Transmembrane</keyword>
<keyword evidence="1" id="KW-0472">Membrane</keyword>
<keyword evidence="1" id="KW-1133">Transmembrane helix</keyword>
<comment type="caution">
    <text evidence="2">The sequence shown here is derived from an EMBL/GenBank/DDBJ whole genome shotgun (WGS) entry which is preliminary data.</text>
</comment>
<sequence length="236" mass="26601">MDFLKDLLYFWKTSPVGTPTLTFLIFLFALYVIQRLLFSGFRRTVAPREYVSKFDNILIEGIEGEIEKLAKKFIKQKNGGKLNNYTSSEIEELDNSVRKVIQTSSEITESLYNFLSAFHASYGDFPDSNELTQYKTQIDLVPSSSGIDDYTQCQGVTDVMNCSGGKKNVCDFRGDLSCNDPNYSSGITWKTGTITGNSSYTENQYEPYIDDTGNKLVPADSHMDYNPGTNIYSDLI</sequence>
<name>A0AAV9XVU7_9CRYT</name>
<evidence type="ECO:0000313" key="3">
    <source>
        <dbReference type="Proteomes" id="UP001311799"/>
    </source>
</evidence>
<dbReference type="Proteomes" id="UP001311799">
    <property type="component" value="Unassembled WGS sequence"/>
</dbReference>
<dbReference type="AlphaFoldDB" id="A0AAV9XVU7"/>
<keyword evidence="3" id="KW-1185">Reference proteome</keyword>